<dbReference type="CDD" id="cd00371">
    <property type="entry name" value="HMA"/>
    <property type="match status" value="1"/>
</dbReference>
<dbReference type="InterPro" id="IPR036163">
    <property type="entry name" value="HMA_dom_sf"/>
</dbReference>
<feature type="domain" description="HMA" evidence="1">
    <location>
        <begin position="1"/>
        <end position="64"/>
    </location>
</feature>
<dbReference type="EMBL" id="JAFBEH010000007">
    <property type="protein sequence ID" value="MBM7642257.1"/>
    <property type="molecule type" value="Genomic_DNA"/>
</dbReference>
<accession>A0ABS2PQD9</accession>
<dbReference type="SUPFAM" id="SSF55008">
    <property type="entry name" value="HMA, heavy metal-associated domain"/>
    <property type="match status" value="1"/>
</dbReference>
<dbReference type="RefSeq" id="WP_205009107.1">
    <property type="nucleotide sequence ID" value="NZ_JAFBEH010000007.1"/>
</dbReference>
<dbReference type="PROSITE" id="PS50846">
    <property type="entry name" value="HMA_2"/>
    <property type="match status" value="1"/>
</dbReference>
<dbReference type="InterPro" id="IPR006121">
    <property type="entry name" value="HMA_dom"/>
</dbReference>
<dbReference type="Gene3D" id="3.30.70.100">
    <property type="match status" value="1"/>
</dbReference>
<evidence type="ECO:0000313" key="3">
    <source>
        <dbReference type="Proteomes" id="UP000697472"/>
    </source>
</evidence>
<keyword evidence="3" id="KW-1185">Reference proteome</keyword>
<proteinExistence type="predicted"/>
<evidence type="ECO:0000259" key="1">
    <source>
        <dbReference type="PROSITE" id="PS50846"/>
    </source>
</evidence>
<dbReference type="Proteomes" id="UP000697472">
    <property type="component" value="Unassembled WGS sequence"/>
</dbReference>
<organism evidence="2 3">
    <name type="scientific">Streptococcus loxodontisalivarius</name>
    <dbReference type="NCBI Taxonomy" id="1349415"/>
    <lineage>
        <taxon>Bacteria</taxon>
        <taxon>Bacillati</taxon>
        <taxon>Bacillota</taxon>
        <taxon>Bacilli</taxon>
        <taxon>Lactobacillales</taxon>
        <taxon>Streptococcaceae</taxon>
        <taxon>Streptococcus</taxon>
    </lineage>
</organism>
<gene>
    <name evidence="2" type="ORF">JOC28_000551</name>
</gene>
<name>A0ABS2PQD9_9STRE</name>
<protein>
    <submittedName>
        <fullName evidence="2">Copper chaperone CopZ</fullName>
    </submittedName>
</protein>
<dbReference type="Pfam" id="PF00403">
    <property type="entry name" value="HMA"/>
    <property type="match status" value="1"/>
</dbReference>
<evidence type="ECO:0000313" key="2">
    <source>
        <dbReference type="EMBL" id="MBM7642257.1"/>
    </source>
</evidence>
<reference evidence="2 3" key="1">
    <citation type="submission" date="2021-01" db="EMBL/GenBank/DDBJ databases">
        <title>Genomic Encyclopedia of Type Strains, Phase IV (KMG-IV): sequencing the most valuable type-strain genomes for metagenomic binning, comparative biology and taxonomic classification.</title>
        <authorList>
            <person name="Goeker M."/>
        </authorList>
    </citation>
    <scope>NUCLEOTIDE SEQUENCE [LARGE SCALE GENOMIC DNA]</scope>
    <source>
        <strain evidence="2 3">DSM 27382</strain>
    </source>
</reference>
<comment type="caution">
    <text evidence="2">The sequence shown here is derived from an EMBL/GenBank/DDBJ whole genome shotgun (WGS) entry which is preliminary data.</text>
</comment>
<sequence>MEKVYEVSGMKCEGCAKTVTEKLSAVRGVESVEVNHETGQAKIVGKPFKLSLKNALKGTNYSLGKEIK</sequence>